<dbReference type="EMBL" id="SMMG02000009">
    <property type="protein sequence ID" value="KAA3459739.1"/>
    <property type="molecule type" value="Genomic_DNA"/>
</dbReference>
<keyword evidence="3" id="KW-1185">Reference proteome</keyword>
<evidence type="ECO:0000313" key="2">
    <source>
        <dbReference type="EMBL" id="KAA3459739.1"/>
    </source>
</evidence>
<accession>A0A5B6UPL9</accession>
<proteinExistence type="predicted"/>
<dbReference type="OrthoDB" id="2143914at2759"/>
<dbReference type="AlphaFoldDB" id="A0A5B6UPL9"/>
<reference evidence="3" key="1">
    <citation type="journal article" date="2019" name="Plant Biotechnol. J.">
        <title>Genome sequencing of the Australian wild diploid species Gossypium australe highlights disease resistance and delayed gland morphogenesis.</title>
        <authorList>
            <person name="Cai Y."/>
            <person name="Cai X."/>
            <person name="Wang Q."/>
            <person name="Wang P."/>
            <person name="Zhang Y."/>
            <person name="Cai C."/>
            <person name="Xu Y."/>
            <person name="Wang K."/>
            <person name="Zhou Z."/>
            <person name="Wang C."/>
            <person name="Geng S."/>
            <person name="Li B."/>
            <person name="Dong Q."/>
            <person name="Hou Y."/>
            <person name="Wang H."/>
            <person name="Ai P."/>
            <person name="Liu Z."/>
            <person name="Yi F."/>
            <person name="Sun M."/>
            <person name="An G."/>
            <person name="Cheng J."/>
            <person name="Zhang Y."/>
            <person name="Shi Q."/>
            <person name="Xie Y."/>
            <person name="Shi X."/>
            <person name="Chang Y."/>
            <person name="Huang F."/>
            <person name="Chen Y."/>
            <person name="Hong S."/>
            <person name="Mi L."/>
            <person name="Sun Q."/>
            <person name="Zhang L."/>
            <person name="Zhou B."/>
            <person name="Peng R."/>
            <person name="Zhang X."/>
            <person name="Liu F."/>
        </authorList>
    </citation>
    <scope>NUCLEOTIDE SEQUENCE [LARGE SCALE GENOMIC DNA]</scope>
    <source>
        <strain evidence="3">cv. PA1801</strain>
    </source>
</reference>
<feature type="region of interest" description="Disordered" evidence="1">
    <location>
        <begin position="56"/>
        <end position="79"/>
    </location>
</feature>
<evidence type="ECO:0000313" key="3">
    <source>
        <dbReference type="Proteomes" id="UP000325315"/>
    </source>
</evidence>
<sequence length="139" mass="15364">MSLKDQYDTVNDEEEEVADVELSGNENGVGFDEDMEALKKACLRTGTDLNGLDIVSVDNERPSTSTAASPASADSGSEDDLEIFRSIRNRLALSEDVYEPLSLKPLCTLPPISSDEDAEDDFETLRVIQKRHLEKQQRG</sequence>
<feature type="compositionally biased region" description="Low complexity" evidence="1">
    <location>
        <begin position="62"/>
        <end position="73"/>
    </location>
</feature>
<comment type="caution">
    <text evidence="2">The sequence shown here is derived from an EMBL/GenBank/DDBJ whole genome shotgun (WGS) entry which is preliminary data.</text>
</comment>
<dbReference type="Proteomes" id="UP000325315">
    <property type="component" value="Unassembled WGS sequence"/>
</dbReference>
<evidence type="ECO:0000256" key="1">
    <source>
        <dbReference type="SAM" id="MobiDB-lite"/>
    </source>
</evidence>
<gene>
    <name evidence="2" type="ORF">EPI10_026467</name>
</gene>
<organism evidence="2 3">
    <name type="scientific">Gossypium australe</name>
    <dbReference type="NCBI Taxonomy" id="47621"/>
    <lineage>
        <taxon>Eukaryota</taxon>
        <taxon>Viridiplantae</taxon>
        <taxon>Streptophyta</taxon>
        <taxon>Embryophyta</taxon>
        <taxon>Tracheophyta</taxon>
        <taxon>Spermatophyta</taxon>
        <taxon>Magnoliopsida</taxon>
        <taxon>eudicotyledons</taxon>
        <taxon>Gunneridae</taxon>
        <taxon>Pentapetalae</taxon>
        <taxon>rosids</taxon>
        <taxon>malvids</taxon>
        <taxon>Malvales</taxon>
        <taxon>Malvaceae</taxon>
        <taxon>Malvoideae</taxon>
        <taxon>Gossypium</taxon>
    </lineage>
</organism>
<name>A0A5B6UPL9_9ROSI</name>
<feature type="compositionally biased region" description="Acidic residues" evidence="1">
    <location>
        <begin position="10"/>
        <end position="19"/>
    </location>
</feature>
<feature type="region of interest" description="Disordered" evidence="1">
    <location>
        <begin position="1"/>
        <end position="30"/>
    </location>
</feature>
<protein>
    <submittedName>
        <fullName evidence="2">Myb-like protein L</fullName>
    </submittedName>
</protein>